<sequence>MARKPTKQQEAPQLTPEEQAEQERIQQQTDLQRQRRMAMRLLCAKRSRESVIDFTRFTMPHPEEPDDAEQSRYDPQYFHKALAAALEEVEAGRILRLIITFPPRHGKTELAGKRFPAWYVGRDPYRNVAVCTYNQPFADDYGRAVRAVMQSNSYKQIFPGVTLRKGSAASDRLQTEEGGALFFLGRGGTITGRGADLIIIDDPIKNSQEASSQTIRDQLWEWYQNDIKSRFMSDTGAMIIIQTRWHEDDLVGRITDPTNPHYDGEEASKWKIIDIPAIARDNDVLGRKAGEPLWPERFGLEYLNNFKRTNPKGFSALYQQQPTPEDGDFFTSDMVRTYRAGDAPKSLRIYAASDHAVGTKQEHDRTCLLVVGVDDQHRIWVLDTVWKRMKTDATVDAMISLMKKWKPLIWWAESGHISKSIGPFLFKRMQEERVYVNVSEQVPSKDKVTRAQSIQGRMSMGMVRFPMFEPWFEDARQELLKFPQARHDDFVDALAHMGLGLDRIIRAAPANDTAFKGPRVGTLAWVKRDASFRDRQRRIAASLRGM</sequence>
<evidence type="ECO:0000256" key="1">
    <source>
        <dbReference type="ARBA" id="ARBA00022612"/>
    </source>
</evidence>
<dbReference type="Gene3D" id="3.30.420.240">
    <property type="match status" value="1"/>
</dbReference>
<organism evidence="4 5">
    <name type="scientific">Tardibacter chloracetimidivorans</name>
    <dbReference type="NCBI Taxonomy" id="1921510"/>
    <lineage>
        <taxon>Bacteria</taxon>
        <taxon>Pseudomonadati</taxon>
        <taxon>Pseudomonadota</taxon>
        <taxon>Alphaproteobacteria</taxon>
        <taxon>Sphingomonadales</taxon>
        <taxon>Sphingomonadaceae</taxon>
        <taxon>Tardibacter</taxon>
    </lineage>
</organism>
<dbReference type="AlphaFoldDB" id="A0A1L3ZY52"/>
<dbReference type="Pfam" id="PF17289">
    <property type="entry name" value="Terminase_6C"/>
    <property type="match status" value="1"/>
</dbReference>
<evidence type="ECO:0000259" key="3">
    <source>
        <dbReference type="Pfam" id="PF17289"/>
    </source>
</evidence>
<name>A0A1L3ZY52_9SPHN</name>
<dbReference type="STRING" id="1921510.BSL82_15655"/>
<dbReference type="Pfam" id="PF03237">
    <property type="entry name" value="Terminase_6N"/>
    <property type="match status" value="1"/>
</dbReference>
<dbReference type="EMBL" id="CP018221">
    <property type="protein sequence ID" value="API60540.1"/>
    <property type="molecule type" value="Genomic_DNA"/>
</dbReference>
<dbReference type="OrthoDB" id="9771580at2"/>
<dbReference type="InterPro" id="IPR035421">
    <property type="entry name" value="Terminase_6C"/>
</dbReference>
<feature type="region of interest" description="Disordered" evidence="2">
    <location>
        <begin position="1"/>
        <end position="31"/>
    </location>
</feature>
<reference evidence="5" key="1">
    <citation type="submission" date="2016-11" db="EMBL/GenBank/DDBJ databases">
        <title>Complete Genome Sequence of alachlor-degrading Sphingomonas sp. strain JJ-A5.</title>
        <authorList>
            <person name="Lee H."/>
            <person name="Ka J.-O."/>
        </authorList>
    </citation>
    <scope>NUCLEOTIDE SEQUENCE [LARGE SCALE GENOMIC DNA]</scope>
    <source>
        <strain evidence="5">JJ-A5</strain>
    </source>
</reference>
<evidence type="ECO:0000313" key="5">
    <source>
        <dbReference type="Proteomes" id="UP000182063"/>
    </source>
</evidence>
<evidence type="ECO:0000313" key="4">
    <source>
        <dbReference type="EMBL" id="API60540.1"/>
    </source>
</evidence>
<feature type="domain" description="Terminase large subunit gp17-like C-terminal" evidence="3">
    <location>
        <begin position="358"/>
        <end position="496"/>
    </location>
</feature>
<dbReference type="NCBIfam" id="TIGR01630">
    <property type="entry name" value="psiM2_ORF9"/>
    <property type="match status" value="1"/>
</dbReference>
<gene>
    <name evidence="4" type="ORF">BSL82_15655</name>
</gene>
<dbReference type="Proteomes" id="UP000182063">
    <property type="component" value="Chromosome"/>
</dbReference>
<keyword evidence="1" id="KW-1188">Viral release from host cell</keyword>
<protein>
    <recommendedName>
        <fullName evidence="3">Terminase large subunit gp17-like C-terminal domain-containing protein</fullName>
    </recommendedName>
</protein>
<dbReference type="InterPro" id="IPR006517">
    <property type="entry name" value="Phage_terminase_lsu-like_C"/>
</dbReference>
<proteinExistence type="predicted"/>
<dbReference type="RefSeq" id="WP_072598205.1">
    <property type="nucleotide sequence ID" value="NZ_CP018221.1"/>
</dbReference>
<accession>A0A1L3ZY52</accession>
<dbReference type="KEGG" id="sphj:BSL82_15655"/>
<evidence type="ECO:0000256" key="2">
    <source>
        <dbReference type="SAM" id="MobiDB-lite"/>
    </source>
</evidence>
<keyword evidence="5" id="KW-1185">Reference proteome</keyword>